<proteinExistence type="predicted"/>
<evidence type="ECO:0000313" key="2">
    <source>
        <dbReference type="Proteomes" id="UP000287033"/>
    </source>
</evidence>
<evidence type="ECO:0000313" key="1">
    <source>
        <dbReference type="EMBL" id="GCC38849.1"/>
    </source>
</evidence>
<comment type="caution">
    <text evidence="1">The sequence shown here is derived from an EMBL/GenBank/DDBJ whole genome shotgun (WGS) entry which is preliminary data.</text>
</comment>
<protein>
    <submittedName>
        <fullName evidence="1">Uncharacterized protein</fullName>
    </submittedName>
</protein>
<accession>A0A401T872</accession>
<reference evidence="1 2" key="1">
    <citation type="journal article" date="2018" name="Nat. Ecol. Evol.">
        <title>Shark genomes provide insights into elasmobranch evolution and the origin of vertebrates.</title>
        <authorList>
            <person name="Hara Y"/>
            <person name="Yamaguchi K"/>
            <person name="Onimaru K"/>
            <person name="Kadota M"/>
            <person name="Koyanagi M"/>
            <person name="Keeley SD"/>
            <person name="Tatsumi K"/>
            <person name="Tanaka K"/>
            <person name="Motone F"/>
            <person name="Kageyama Y"/>
            <person name="Nozu R"/>
            <person name="Adachi N"/>
            <person name="Nishimura O"/>
            <person name="Nakagawa R"/>
            <person name="Tanegashima C"/>
            <person name="Kiyatake I"/>
            <person name="Matsumoto R"/>
            <person name="Murakumo K"/>
            <person name="Nishida K"/>
            <person name="Terakita A"/>
            <person name="Kuratani S"/>
            <person name="Sato K"/>
            <person name="Hyodo S Kuraku.S."/>
        </authorList>
    </citation>
    <scope>NUCLEOTIDE SEQUENCE [LARGE SCALE GENOMIC DNA]</scope>
</reference>
<sequence>MRRHPCLKPRLPKRPAPIGRGAGAAHAPYWTAMLYPLPQCLSSAAFVWPLYLSITRPLAECHHRLDKRSVNRLAPVPRLVSPPARPLVTANKGATRCKKSPSRPGTSTTAPLTARRLQCIFKNQRALCGASVTEWDVPFL</sequence>
<name>A0A401T872_CHIPU</name>
<dbReference type="Proteomes" id="UP000287033">
    <property type="component" value="Unassembled WGS sequence"/>
</dbReference>
<organism evidence="1 2">
    <name type="scientific">Chiloscyllium punctatum</name>
    <name type="common">Brownbanded bambooshark</name>
    <name type="synonym">Hemiscyllium punctatum</name>
    <dbReference type="NCBI Taxonomy" id="137246"/>
    <lineage>
        <taxon>Eukaryota</taxon>
        <taxon>Metazoa</taxon>
        <taxon>Chordata</taxon>
        <taxon>Craniata</taxon>
        <taxon>Vertebrata</taxon>
        <taxon>Chondrichthyes</taxon>
        <taxon>Elasmobranchii</taxon>
        <taxon>Galeomorphii</taxon>
        <taxon>Galeoidea</taxon>
        <taxon>Orectolobiformes</taxon>
        <taxon>Hemiscylliidae</taxon>
        <taxon>Chiloscyllium</taxon>
    </lineage>
</organism>
<keyword evidence="2" id="KW-1185">Reference proteome</keyword>
<gene>
    <name evidence="1" type="ORF">chiPu_0023163</name>
</gene>
<dbReference type="AlphaFoldDB" id="A0A401T872"/>
<dbReference type="EMBL" id="BEZZ01016524">
    <property type="protein sequence ID" value="GCC38849.1"/>
    <property type="molecule type" value="Genomic_DNA"/>
</dbReference>